<dbReference type="Proteomes" id="UP000007947">
    <property type="component" value="Chromosome"/>
</dbReference>
<sequence length="84" mass="8729">MVAGADSIDDPSVLRHGGMPRLFGGIRAPPTIGTLLRSFTHDPPVWESCVPAVLTRASVGMVSVTTAPGTRPSGLRLAAAIHEQ</sequence>
<keyword evidence="2" id="KW-1185">Reference proteome</keyword>
<proteinExistence type="predicted"/>
<dbReference type="KEGG" id="mph:MLP_30760"/>
<organism evidence="1 2">
    <name type="scientific">Microlunatus phosphovorus (strain ATCC 700054 / DSM 10555 / JCM 9379 / NBRC 101784 / NCIMB 13414 / VKM Ac-1990 / NM-1)</name>
    <dbReference type="NCBI Taxonomy" id="1032480"/>
    <lineage>
        <taxon>Bacteria</taxon>
        <taxon>Bacillati</taxon>
        <taxon>Actinomycetota</taxon>
        <taxon>Actinomycetes</taxon>
        <taxon>Propionibacteriales</taxon>
        <taxon>Propionibacteriaceae</taxon>
        <taxon>Microlunatus</taxon>
    </lineage>
</organism>
<evidence type="ECO:0000313" key="2">
    <source>
        <dbReference type="Proteomes" id="UP000007947"/>
    </source>
</evidence>
<accession>F5XKL8</accession>
<reference evidence="1 2" key="1">
    <citation type="submission" date="2011-05" db="EMBL/GenBank/DDBJ databases">
        <title>Whole genome sequence of Microlunatus phosphovorus NM-1.</title>
        <authorList>
            <person name="Hosoyama A."/>
            <person name="Sasaki K."/>
            <person name="Harada T."/>
            <person name="Igarashi R."/>
            <person name="Kawakoshi A."/>
            <person name="Sasagawa M."/>
            <person name="Fukada J."/>
            <person name="Nakamura S."/>
            <person name="Katano Y."/>
            <person name="Hanada S."/>
            <person name="Kamagata Y."/>
            <person name="Nakamura N."/>
            <person name="Yamazaki S."/>
            <person name="Fujita N."/>
        </authorList>
    </citation>
    <scope>NUCLEOTIDE SEQUENCE [LARGE SCALE GENOMIC DNA]</scope>
    <source>
        <strain evidence="2">ATCC 700054 / DSM 10555 / JCM 9379 / NBRC 101784 / NCIMB 13414 / VKM Ac-1990 / NM-1</strain>
    </source>
</reference>
<dbReference type="EMBL" id="AP012204">
    <property type="protein sequence ID" value="BAK36090.1"/>
    <property type="molecule type" value="Genomic_DNA"/>
</dbReference>
<dbReference type="STRING" id="1032480.MLP_30760"/>
<dbReference type="HOGENOM" id="CLU_2523827_0_0_11"/>
<protein>
    <submittedName>
        <fullName evidence="1">Uncharacterized protein</fullName>
    </submittedName>
</protein>
<name>F5XKL8_MICPN</name>
<dbReference type="RefSeq" id="WP_013863955.1">
    <property type="nucleotide sequence ID" value="NC_015635.1"/>
</dbReference>
<evidence type="ECO:0000313" key="1">
    <source>
        <dbReference type="EMBL" id="BAK36090.1"/>
    </source>
</evidence>
<gene>
    <name evidence="1" type="ordered locus">MLP_30760</name>
</gene>
<dbReference type="AlphaFoldDB" id="F5XKL8"/>